<reference evidence="1 2" key="1">
    <citation type="submission" date="2018-11" db="EMBL/GenBank/DDBJ databases">
        <title>Genomic Encyclopedia of Type Strains, Phase IV (KMG-IV): sequencing the most valuable type-strain genomes for metagenomic binning, comparative biology and taxonomic classification.</title>
        <authorList>
            <person name="Goeker M."/>
        </authorList>
    </citation>
    <scope>NUCLEOTIDE SEQUENCE [LARGE SCALE GENOMIC DNA]</scope>
    <source>
        <strain evidence="1 2">DSM 16974</strain>
    </source>
</reference>
<proteinExistence type="predicted"/>
<keyword evidence="2" id="KW-1185">Reference proteome</keyword>
<dbReference type="Pfam" id="PF19570">
    <property type="entry name" value="DUF6088"/>
    <property type="match status" value="1"/>
</dbReference>
<dbReference type="Proteomes" id="UP000273643">
    <property type="component" value="Unassembled WGS sequence"/>
</dbReference>
<comment type="caution">
    <text evidence="1">The sequence shown here is derived from an EMBL/GenBank/DDBJ whole genome shotgun (WGS) entry which is preliminary data.</text>
</comment>
<accession>A0A3N1NVD7</accession>
<evidence type="ECO:0008006" key="3">
    <source>
        <dbReference type="Google" id="ProtNLM"/>
    </source>
</evidence>
<dbReference type="InterPro" id="IPR045738">
    <property type="entry name" value="DUF6088"/>
</dbReference>
<sequence>MPLKSLKSKVKYRISRSSGTVFTPGDFFDLSGRDQVGRALRQLVAEQELIRFGQGLYAKAKRSSLTGKLIPEKPLPELAREALSNKLKVQVLSARDLERYNNGESTQVPTGRVIAVKGRVSRKMAYDGKSIKYQYVS</sequence>
<dbReference type="AlphaFoldDB" id="A0A3N1NVD7"/>
<organism evidence="1 2">
    <name type="scientific">Marinimicrobium koreense</name>
    <dbReference type="NCBI Taxonomy" id="306545"/>
    <lineage>
        <taxon>Bacteria</taxon>
        <taxon>Pseudomonadati</taxon>
        <taxon>Pseudomonadota</taxon>
        <taxon>Gammaproteobacteria</taxon>
        <taxon>Cellvibrionales</taxon>
        <taxon>Cellvibrionaceae</taxon>
        <taxon>Marinimicrobium</taxon>
    </lineage>
</organism>
<evidence type="ECO:0000313" key="1">
    <source>
        <dbReference type="EMBL" id="ROQ20155.1"/>
    </source>
</evidence>
<dbReference type="RefSeq" id="WP_170162844.1">
    <property type="nucleotide sequence ID" value="NZ_RJUK01000001.1"/>
</dbReference>
<gene>
    <name evidence="1" type="ORF">EDC38_0753</name>
</gene>
<evidence type="ECO:0000313" key="2">
    <source>
        <dbReference type="Proteomes" id="UP000273643"/>
    </source>
</evidence>
<dbReference type="EMBL" id="RJUK01000001">
    <property type="protein sequence ID" value="ROQ20155.1"/>
    <property type="molecule type" value="Genomic_DNA"/>
</dbReference>
<name>A0A3N1NVD7_9GAMM</name>
<protein>
    <recommendedName>
        <fullName evidence="3">S-adenosylhomocysteine hydrolase</fullName>
    </recommendedName>
</protein>